<comment type="caution">
    <text evidence="2">The sequence shown here is derived from an EMBL/GenBank/DDBJ whole genome shotgun (WGS) entry which is preliminary data.</text>
</comment>
<gene>
    <name evidence="2" type="ORF">VI08_16905</name>
</gene>
<dbReference type="InterPro" id="IPR013154">
    <property type="entry name" value="ADH-like_N"/>
</dbReference>
<dbReference type="Pfam" id="PF08240">
    <property type="entry name" value="ADH_N"/>
    <property type="match status" value="1"/>
</dbReference>
<protein>
    <submittedName>
        <fullName evidence="2">Alcohol dehydrogenase</fullName>
    </submittedName>
</protein>
<name>A0A0F3KAZ4_9GAMM</name>
<dbReference type="RefSeq" id="WP_045830797.1">
    <property type="nucleotide sequence ID" value="NZ_JZRB01000044.1"/>
</dbReference>
<dbReference type="Gene3D" id="3.90.180.10">
    <property type="entry name" value="Medium-chain alcohol dehydrogenases, catalytic domain"/>
    <property type="match status" value="1"/>
</dbReference>
<dbReference type="Gene3D" id="3.40.50.720">
    <property type="entry name" value="NAD(P)-binding Rossmann-like Domain"/>
    <property type="match status" value="1"/>
</dbReference>
<dbReference type="EMBL" id="JZRB01000044">
    <property type="protein sequence ID" value="KJV28445.1"/>
    <property type="molecule type" value="Genomic_DNA"/>
</dbReference>
<dbReference type="SUPFAM" id="SSF50129">
    <property type="entry name" value="GroES-like"/>
    <property type="match status" value="1"/>
</dbReference>
<dbReference type="OrthoDB" id="9787435at2"/>
<dbReference type="Proteomes" id="UP000033651">
    <property type="component" value="Unassembled WGS sequence"/>
</dbReference>
<evidence type="ECO:0000313" key="2">
    <source>
        <dbReference type="EMBL" id="KJV28445.1"/>
    </source>
</evidence>
<dbReference type="PATRIC" id="fig|345309.4.peg.3160"/>
<dbReference type="InterPro" id="IPR020843">
    <property type="entry name" value="ER"/>
</dbReference>
<accession>A0A0F3KAZ4</accession>
<dbReference type="PANTHER" id="PTHR11695">
    <property type="entry name" value="ALCOHOL DEHYDROGENASE RELATED"/>
    <property type="match status" value="1"/>
</dbReference>
<dbReference type="PANTHER" id="PTHR11695:SF648">
    <property type="entry name" value="ZINC-BINDING OXIDOREDUCTASE"/>
    <property type="match status" value="1"/>
</dbReference>
<evidence type="ECO:0000259" key="1">
    <source>
        <dbReference type="SMART" id="SM00829"/>
    </source>
</evidence>
<evidence type="ECO:0000313" key="3">
    <source>
        <dbReference type="Proteomes" id="UP000033651"/>
    </source>
</evidence>
<keyword evidence="3" id="KW-1185">Reference proteome</keyword>
<dbReference type="Pfam" id="PF13602">
    <property type="entry name" value="ADH_zinc_N_2"/>
    <property type="match status" value="1"/>
</dbReference>
<dbReference type="InterPro" id="IPR011032">
    <property type="entry name" value="GroES-like_sf"/>
</dbReference>
<dbReference type="CDD" id="cd05289">
    <property type="entry name" value="MDR_like_2"/>
    <property type="match status" value="1"/>
</dbReference>
<dbReference type="GO" id="GO:0016491">
    <property type="term" value="F:oxidoreductase activity"/>
    <property type="evidence" value="ECO:0007669"/>
    <property type="project" value="InterPro"/>
</dbReference>
<dbReference type="AlphaFoldDB" id="A0A0F3KAZ4"/>
<reference evidence="2 3" key="1">
    <citation type="submission" date="2015-03" db="EMBL/GenBank/DDBJ databases">
        <title>Draft genome sequence of Luteibacter yeojuensis strain SU11.</title>
        <authorList>
            <person name="Sulaiman J."/>
            <person name="Priya K."/>
            <person name="Chan K.-G."/>
        </authorList>
    </citation>
    <scope>NUCLEOTIDE SEQUENCE [LARGE SCALE GENOMIC DNA]</scope>
    <source>
        <strain evidence="2 3">SU11</strain>
    </source>
</reference>
<proteinExistence type="predicted"/>
<dbReference type="InterPro" id="IPR036291">
    <property type="entry name" value="NAD(P)-bd_dom_sf"/>
</dbReference>
<feature type="domain" description="Enoyl reductase (ER)" evidence="1">
    <location>
        <begin position="10"/>
        <end position="302"/>
    </location>
</feature>
<sequence>MKAAQIVSFGGPETVVVADVAAPAAGPDDVVVGVRAAGLNPLDLKIIAGYMQQVFPTDLPYTPGSDFSGVIDAVGEGVTGLDVGDRVFGRTAPTAGGALAEQLRIPAADVRRIPAEMSFEQAASLPTTYGTAKQALADVAKLQPGERVLIHGGAGGVGTMAVQLAALAGAHVIATASGRNHALVKELGAHDVLDYRHDDVTRLSDIDVVLDTFGGETLEKSWRVLSPKGRIATLADFSIKARGSNEGKAVFFATATPYLADAIAQFQQGKLQIITDAIFDLADVRAALEKLATGHARGKVVVRVGR</sequence>
<organism evidence="2 3">
    <name type="scientific">Luteibacter yeojuensis</name>
    <dbReference type="NCBI Taxonomy" id="345309"/>
    <lineage>
        <taxon>Bacteria</taxon>
        <taxon>Pseudomonadati</taxon>
        <taxon>Pseudomonadota</taxon>
        <taxon>Gammaproteobacteria</taxon>
        <taxon>Lysobacterales</taxon>
        <taxon>Rhodanobacteraceae</taxon>
        <taxon>Luteibacter</taxon>
    </lineage>
</organism>
<dbReference type="SUPFAM" id="SSF51735">
    <property type="entry name" value="NAD(P)-binding Rossmann-fold domains"/>
    <property type="match status" value="1"/>
</dbReference>
<dbReference type="SMART" id="SM00829">
    <property type="entry name" value="PKS_ER"/>
    <property type="match status" value="1"/>
</dbReference>
<dbReference type="InterPro" id="IPR050700">
    <property type="entry name" value="YIM1/Zinc_Alcohol_DH_Fams"/>
</dbReference>